<evidence type="ECO:0000313" key="2">
    <source>
        <dbReference type="Proteomes" id="UP000596661"/>
    </source>
</evidence>
<dbReference type="EnsemblPlants" id="evm.model.03.1569">
    <property type="protein sequence ID" value="cds.evm.model.03.1569"/>
    <property type="gene ID" value="evm.TU.03.1569"/>
</dbReference>
<dbReference type="Proteomes" id="UP000596661">
    <property type="component" value="Chromosome 3"/>
</dbReference>
<name>A0A803P5T1_CANSA</name>
<proteinExistence type="predicted"/>
<protein>
    <submittedName>
        <fullName evidence="1">Uncharacterized protein</fullName>
    </submittedName>
</protein>
<dbReference type="EMBL" id="UZAU01000320">
    <property type="status" value="NOT_ANNOTATED_CDS"/>
    <property type="molecule type" value="Genomic_DNA"/>
</dbReference>
<accession>A0A803P5T1</accession>
<dbReference type="Gramene" id="evm.model.03.1569">
    <property type="protein sequence ID" value="cds.evm.model.03.1569"/>
    <property type="gene ID" value="evm.TU.03.1569"/>
</dbReference>
<organism evidence="1 2">
    <name type="scientific">Cannabis sativa</name>
    <name type="common">Hemp</name>
    <name type="synonym">Marijuana</name>
    <dbReference type="NCBI Taxonomy" id="3483"/>
    <lineage>
        <taxon>Eukaryota</taxon>
        <taxon>Viridiplantae</taxon>
        <taxon>Streptophyta</taxon>
        <taxon>Embryophyta</taxon>
        <taxon>Tracheophyta</taxon>
        <taxon>Spermatophyta</taxon>
        <taxon>Magnoliopsida</taxon>
        <taxon>eudicotyledons</taxon>
        <taxon>Gunneridae</taxon>
        <taxon>Pentapetalae</taxon>
        <taxon>rosids</taxon>
        <taxon>fabids</taxon>
        <taxon>Rosales</taxon>
        <taxon>Cannabaceae</taxon>
        <taxon>Cannabis</taxon>
    </lineage>
</organism>
<dbReference type="AlphaFoldDB" id="A0A803P5T1"/>
<sequence length="95" mass="10865">MAWPLPRKLTPYVMRVDEESSTWQTLMCKVVTLVPPPKYYHQYFIIFNRNGTHLTSLFVGPISDWFPNLCPSVFTNPDWTGLSYANVLPSPLSSG</sequence>
<evidence type="ECO:0000313" key="1">
    <source>
        <dbReference type="EnsemblPlants" id="cds.evm.model.03.1569"/>
    </source>
</evidence>
<reference evidence="1" key="2">
    <citation type="submission" date="2021-03" db="UniProtKB">
        <authorList>
            <consortium name="EnsemblPlants"/>
        </authorList>
    </citation>
    <scope>IDENTIFICATION</scope>
</reference>
<reference evidence="1" key="1">
    <citation type="submission" date="2018-11" db="EMBL/GenBank/DDBJ databases">
        <authorList>
            <person name="Grassa J C."/>
        </authorList>
    </citation>
    <scope>NUCLEOTIDE SEQUENCE [LARGE SCALE GENOMIC DNA]</scope>
</reference>
<keyword evidence="2" id="KW-1185">Reference proteome</keyword>